<keyword evidence="10 19" id="KW-0418">Kinase</keyword>
<dbReference type="Proteomes" id="UP000800035">
    <property type="component" value="Unassembled WGS sequence"/>
</dbReference>
<comment type="catalytic activity">
    <reaction evidence="14">
        <text>L-threonyl-[protein] + ATP = O-phospho-L-threonyl-[protein] + ADP + H(+)</text>
        <dbReference type="Rhea" id="RHEA:46608"/>
        <dbReference type="Rhea" id="RHEA-COMP:11060"/>
        <dbReference type="Rhea" id="RHEA-COMP:11605"/>
        <dbReference type="ChEBI" id="CHEBI:15378"/>
        <dbReference type="ChEBI" id="CHEBI:30013"/>
        <dbReference type="ChEBI" id="CHEBI:30616"/>
        <dbReference type="ChEBI" id="CHEBI:61977"/>
        <dbReference type="ChEBI" id="CHEBI:456216"/>
        <dbReference type="EC" id="2.7.11.1"/>
    </reaction>
</comment>
<evidence type="ECO:0000313" key="20">
    <source>
        <dbReference type="Proteomes" id="UP000800035"/>
    </source>
</evidence>
<accession>A0A6A5UCC0</accession>
<dbReference type="GO" id="GO:0051301">
    <property type="term" value="P:cell division"/>
    <property type="evidence" value="ECO:0007669"/>
    <property type="project" value="UniProtKB-KW"/>
</dbReference>
<comment type="catalytic activity">
    <reaction evidence="15">
        <text>L-seryl-[protein] + ATP = O-phospho-L-seryl-[protein] + ADP + H(+)</text>
        <dbReference type="Rhea" id="RHEA:17989"/>
        <dbReference type="Rhea" id="RHEA-COMP:9863"/>
        <dbReference type="Rhea" id="RHEA-COMP:11604"/>
        <dbReference type="ChEBI" id="CHEBI:15378"/>
        <dbReference type="ChEBI" id="CHEBI:29999"/>
        <dbReference type="ChEBI" id="CHEBI:30616"/>
        <dbReference type="ChEBI" id="CHEBI:83421"/>
        <dbReference type="ChEBI" id="CHEBI:456216"/>
        <dbReference type="EC" id="2.7.11.1"/>
    </reaction>
</comment>
<dbReference type="AlphaFoldDB" id="A0A6A5UCC0"/>
<keyword evidence="9" id="KW-0498">Mitosis</keyword>
<dbReference type="InterPro" id="IPR008271">
    <property type="entry name" value="Ser/Thr_kinase_AS"/>
</dbReference>
<protein>
    <recommendedName>
        <fullName evidence="3">non-specific serine/threonine protein kinase</fullName>
        <ecNumber evidence="3">2.7.11.1</ecNumber>
    </recommendedName>
</protein>
<dbReference type="PANTHER" id="PTHR43671:SF13">
    <property type="entry name" value="SERINE_THREONINE-PROTEIN KINASE NEK2"/>
    <property type="match status" value="1"/>
</dbReference>
<evidence type="ECO:0000256" key="5">
    <source>
        <dbReference type="ARBA" id="ARBA00022553"/>
    </source>
</evidence>
<keyword evidence="16" id="KW-0175">Coiled coil</keyword>
<dbReference type="GO" id="GO:0000278">
    <property type="term" value="P:mitotic cell cycle"/>
    <property type="evidence" value="ECO:0007669"/>
    <property type="project" value="UniProtKB-ARBA"/>
</dbReference>
<evidence type="ECO:0000256" key="13">
    <source>
        <dbReference type="ARBA" id="ARBA00023306"/>
    </source>
</evidence>
<comment type="similarity">
    <text evidence="2">Belongs to the protein kinase superfamily. CAMK Ser/Thr protein kinase family.</text>
</comment>
<gene>
    <name evidence="19" type="ORF">CC80DRAFT_399427</name>
</gene>
<feature type="compositionally biased region" description="Acidic residues" evidence="17">
    <location>
        <begin position="540"/>
        <end position="553"/>
    </location>
</feature>
<organism evidence="19 20">
    <name type="scientific">Byssothecium circinans</name>
    <dbReference type="NCBI Taxonomy" id="147558"/>
    <lineage>
        <taxon>Eukaryota</taxon>
        <taxon>Fungi</taxon>
        <taxon>Dikarya</taxon>
        <taxon>Ascomycota</taxon>
        <taxon>Pezizomycotina</taxon>
        <taxon>Dothideomycetes</taxon>
        <taxon>Pleosporomycetidae</taxon>
        <taxon>Pleosporales</taxon>
        <taxon>Massarineae</taxon>
        <taxon>Massarinaceae</taxon>
        <taxon>Byssothecium</taxon>
    </lineage>
</organism>
<dbReference type="SMART" id="SM00220">
    <property type="entry name" value="S_TKc"/>
    <property type="match status" value="1"/>
</dbReference>
<keyword evidence="12" id="KW-0539">Nucleus</keyword>
<evidence type="ECO:0000256" key="3">
    <source>
        <dbReference type="ARBA" id="ARBA00012513"/>
    </source>
</evidence>
<dbReference type="FunFam" id="3.30.200.20:FF:000151">
    <property type="entry name" value="G2-specific protein kinase nimA"/>
    <property type="match status" value="1"/>
</dbReference>
<dbReference type="GO" id="GO:0044732">
    <property type="term" value="C:mitotic spindle pole body"/>
    <property type="evidence" value="ECO:0007669"/>
    <property type="project" value="TreeGrafter"/>
</dbReference>
<dbReference type="FunFam" id="1.10.510.10:FF:000697">
    <property type="entry name" value="G2-specific protein kinase nimA"/>
    <property type="match status" value="1"/>
</dbReference>
<keyword evidence="13" id="KW-0131">Cell cycle</keyword>
<evidence type="ECO:0000256" key="10">
    <source>
        <dbReference type="ARBA" id="ARBA00022777"/>
    </source>
</evidence>
<keyword evidence="5" id="KW-0597">Phosphoprotein</keyword>
<proteinExistence type="inferred from homology"/>
<evidence type="ECO:0000256" key="4">
    <source>
        <dbReference type="ARBA" id="ARBA00022527"/>
    </source>
</evidence>
<comment type="subcellular location">
    <subcellularLocation>
        <location evidence="1">Nucleus</location>
    </subcellularLocation>
</comment>
<evidence type="ECO:0000256" key="11">
    <source>
        <dbReference type="ARBA" id="ARBA00022840"/>
    </source>
</evidence>
<evidence type="ECO:0000256" key="8">
    <source>
        <dbReference type="ARBA" id="ARBA00022741"/>
    </source>
</evidence>
<sequence length="740" mass="82913">MPEDEKYEILEKIGHGSFGIIRRVRRKADGYILCRKEISYSKMSQKEREQLQAELSILKELVHPNIVRYYEREHLKASQDLHLYMEYCGNGDLGRVIQSLKNQGKNADEEFVWSIFSQIVRALYRCHYGQDAPAPGQNVMGLGNDAKPIPVRNRDKPMILHRDLKPENIFLDDDNSVKLGDFGLSKILQSHDFASTYVGTPFYMSPEICKAEQYGPHSDIWALGCIIYEMCAKAPPFNAKTHFELIQKIKLGRYPTIPSCYSPDLAQVIAKCLQVNPHNRPDTAQLLNLPVVKLMRKEQEVVRLGQDLKRERELLVRAEKELEAKCSTFRRELNDQLRREWEVKAQLEIERRVKMEVERRMKIEIQGLQEQFQTEVKQHVEKALKKYPSRPSKSPRLEPRSSTPTMPEEQSILFPADGETTVLDTSTSTLGTASNFTSGTELSSLSLDDSATEDNTITAKPAPKRRPRVPFARAQTMANPVTRAAPASPMDVHMSEPSPAPTSLAAYQLSPRRNQPRNNIFAAAQEGAKKWSGEVPPSPTDDEWNGDLEDDDIPAIPSPTRARSASGGRSGNIDPFKSIATKLPPKPTQRLANTPTLAPNGIKSRPASTVPVITTASPNRPRTRPTSMVVESTSPVRKAAAKPQEYGLRSKKHDGVRISAMKNNGGMAPQGRTLVELQQARGIPAQAMSEDEGKRGMARRFKSPMKGRGAAVLPKEPSVWDPNDPDIPSPFALRTRRVVM</sequence>
<evidence type="ECO:0000259" key="18">
    <source>
        <dbReference type="PROSITE" id="PS50011"/>
    </source>
</evidence>
<evidence type="ECO:0000256" key="9">
    <source>
        <dbReference type="ARBA" id="ARBA00022776"/>
    </source>
</evidence>
<feature type="region of interest" description="Disordered" evidence="17">
    <location>
        <begin position="383"/>
        <end position="467"/>
    </location>
</feature>
<keyword evidence="7" id="KW-0808">Transferase</keyword>
<dbReference type="GO" id="GO:0007059">
    <property type="term" value="P:chromosome segregation"/>
    <property type="evidence" value="ECO:0007669"/>
    <property type="project" value="TreeGrafter"/>
</dbReference>
<name>A0A6A5UCC0_9PLEO</name>
<dbReference type="OrthoDB" id="10250725at2759"/>
<feature type="compositionally biased region" description="Polar residues" evidence="17">
    <location>
        <begin position="611"/>
        <end position="635"/>
    </location>
</feature>
<evidence type="ECO:0000256" key="12">
    <source>
        <dbReference type="ARBA" id="ARBA00023242"/>
    </source>
</evidence>
<dbReference type="GO" id="GO:0005737">
    <property type="term" value="C:cytoplasm"/>
    <property type="evidence" value="ECO:0007669"/>
    <property type="project" value="TreeGrafter"/>
</dbReference>
<dbReference type="InterPro" id="IPR050660">
    <property type="entry name" value="NEK_Ser/Thr_kinase"/>
</dbReference>
<keyword evidence="6" id="KW-0132">Cell division</keyword>
<evidence type="ECO:0000256" key="2">
    <source>
        <dbReference type="ARBA" id="ARBA00006692"/>
    </source>
</evidence>
<evidence type="ECO:0000256" key="16">
    <source>
        <dbReference type="SAM" id="Coils"/>
    </source>
</evidence>
<dbReference type="InterPro" id="IPR000719">
    <property type="entry name" value="Prot_kinase_dom"/>
</dbReference>
<dbReference type="Gene3D" id="3.30.200.20">
    <property type="entry name" value="Phosphorylase Kinase, domain 1"/>
    <property type="match status" value="2"/>
</dbReference>
<keyword evidence="11" id="KW-0067">ATP-binding</keyword>
<feature type="region of interest" description="Disordered" evidence="17">
    <location>
        <begin position="527"/>
        <end position="637"/>
    </location>
</feature>
<dbReference type="PROSITE" id="PS00108">
    <property type="entry name" value="PROTEIN_KINASE_ST"/>
    <property type="match status" value="1"/>
</dbReference>
<dbReference type="CDD" id="cd08217">
    <property type="entry name" value="STKc_Nek2"/>
    <property type="match status" value="1"/>
</dbReference>
<dbReference type="GO" id="GO:0005634">
    <property type="term" value="C:nucleus"/>
    <property type="evidence" value="ECO:0007669"/>
    <property type="project" value="UniProtKB-SubCell"/>
</dbReference>
<dbReference type="GO" id="GO:0004674">
    <property type="term" value="F:protein serine/threonine kinase activity"/>
    <property type="evidence" value="ECO:0007669"/>
    <property type="project" value="UniProtKB-KW"/>
</dbReference>
<dbReference type="PROSITE" id="PS50011">
    <property type="entry name" value="PROTEIN_KINASE_DOM"/>
    <property type="match status" value="1"/>
</dbReference>
<feature type="compositionally biased region" description="Polar residues" evidence="17">
    <location>
        <begin position="422"/>
        <end position="458"/>
    </location>
</feature>
<evidence type="ECO:0000256" key="6">
    <source>
        <dbReference type="ARBA" id="ARBA00022618"/>
    </source>
</evidence>
<evidence type="ECO:0000256" key="1">
    <source>
        <dbReference type="ARBA" id="ARBA00004123"/>
    </source>
</evidence>
<evidence type="ECO:0000256" key="15">
    <source>
        <dbReference type="ARBA" id="ARBA00048679"/>
    </source>
</evidence>
<dbReference type="GO" id="GO:0005524">
    <property type="term" value="F:ATP binding"/>
    <property type="evidence" value="ECO:0007669"/>
    <property type="project" value="UniProtKB-KW"/>
</dbReference>
<dbReference type="SUPFAM" id="SSF56112">
    <property type="entry name" value="Protein kinase-like (PK-like)"/>
    <property type="match status" value="1"/>
</dbReference>
<evidence type="ECO:0000313" key="19">
    <source>
        <dbReference type="EMBL" id="KAF1962813.1"/>
    </source>
</evidence>
<feature type="region of interest" description="Disordered" evidence="17">
    <location>
        <begin position="686"/>
        <end position="729"/>
    </location>
</feature>
<feature type="coiled-coil region" evidence="16">
    <location>
        <begin position="294"/>
        <end position="339"/>
    </location>
</feature>
<dbReference type="InterPro" id="IPR011009">
    <property type="entry name" value="Kinase-like_dom_sf"/>
</dbReference>
<dbReference type="PANTHER" id="PTHR43671">
    <property type="entry name" value="SERINE/THREONINE-PROTEIN KINASE NEK"/>
    <property type="match status" value="1"/>
</dbReference>
<evidence type="ECO:0000256" key="14">
    <source>
        <dbReference type="ARBA" id="ARBA00047899"/>
    </source>
</evidence>
<dbReference type="Pfam" id="PF00069">
    <property type="entry name" value="Pkinase"/>
    <property type="match status" value="2"/>
</dbReference>
<reference evidence="19" key="1">
    <citation type="journal article" date="2020" name="Stud. Mycol.">
        <title>101 Dothideomycetes genomes: a test case for predicting lifestyles and emergence of pathogens.</title>
        <authorList>
            <person name="Haridas S."/>
            <person name="Albert R."/>
            <person name="Binder M."/>
            <person name="Bloem J."/>
            <person name="Labutti K."/>
            <person name="Salamov A."/>
            <person name="Andreopoulos B."/>
            <person name="Baker S."/>
            <person name="Barry K."/>
            <person name="Bills G."/>
            <person name="Bluhm B."/>
            <person name="Cannon C."/>
            <person name="Castanera R."/>
            <person name="Culley D."/>
            <person name="Daum C."/>
            <person name="Ezra D."/>
            <person name="Gonzalez J."/>
            <person name="Henrissat B."/>
            <person name="Kuo A."/>
            <person name="Liang C."/>
            <person name="Lipzen A."/>
            <person name="Lutzoni F."/>
            <person name="Magnuson J."/>
            <person name="Mondo S."/>
            <person name="Nolan M."/>
            <person name="Ohm R."/>
            <person name="Pangilinan J."/>
            <person name="Park H.-J."/>
            <person name="Ramirez L."/>
            <person name="Alfaro M."/>
            <person name="Sun H."/>
            <person name="Tritt A."/>
            <person name="Yoshinaga Y."/>
            <person name="Zwiers L.-H."/>
            <person name="Turgeon B."/>
            <person name="Goodwin S."/>
            <person name="Spatafora J."/>
            <person name="Crous P."/>
            <person name="Grigoriev I."/>
        </authorList>
    </citation>
    <scope>NUCLEOTIDE SEQUENCE</scope>
    <source>
        <strain evidence="19">CBS 675.92</strain>
    </source>
</reference>
<feature type="compositionally biased region" description="Basic residues" evidence="17">
    <location>
        <begin position="696"/>
        <end position="705"/>
    </location>
</feature>
<dbReference type="EMBL" id="ML976978">
    <property type="protein sequence ID" value="KAF1962813.1"/>
    <property type="molecule type" value="Genomic_DNA"/>
</dbReference>
<dbReference type="EC" id="2.7.11.1" evidence="3"/>
<keyword evidence="8" id="KW-0547">Nucleotide-binding</keyword>
<keyword evidence="20" id="KW-1185">Reference proteome</keyword>
<dbReference type="Gene3D" id="1.10.510.10">
    <property type="entry name" value="Transferase(Phosphotransferase) domain 1"/>
    <property type="match status" value="1"/>
</dbReference>
<feature type="domain" description="Protein kinase" evidence="18">
    <location>
        <begin position="7"/>
        <end position="292"/>
    </location>
</feature>
<evidence type="ECO:0000256" key="17">
    <source>
        <dbReference type="SAM" id="MobiDB-lite"/>
    </source>
</evidence>
<keyword evidence="4" id="KW-0723">Serine/threonine-protein kinase</keyword>
<feature type="region of interest" description="Disordered" evidence="17">
    <location>
        <begin position="484"/>
        <end position="503"/>
    </location>
</feature>
<evidence type="ECO:0000256" key="7">
    <source>
        <dbReference type="ARBA" id="ARBA00022679"/>
    </source>
</evidence>